<dbReference type="RefSeq" id="WP_179824509.1">
    <property type="nucleotide sequence ID" value="NZ_JACCFS010000001.1"/>
</dbReference>
<comment type="caution">
    <text evidence="2">The sequence shown here is derived from an EMBL/GenBank/DDBJ whole genome shotgun (WGS) entry which is preliminary data.</text>
</comment>
<evidence type="ECO:0000313" key="3">
    <source>
        <dbReference type="Proteomes" id="UP000572051"/>
    </source>
</evidence>
<dbReference type="AlphaFoldDB" id="A0A7Z0EQE7"/>
<dbReference type="GO" id="GO:0016887">
    <property type="term" value="F:ATP hydrolysis activity"/>
    <property type="evidence" value="ECO:0007669"/>
    <property type="project" value="InterPro"/>
</dbReference>
<reference evidence="2 3" key="1">
    <citation type="submission" date="2020-07" db="EMBL/GenBank/DDBJ databases">
        <title>Sequencing the genomes of 1000 actinobacteria strains.</title>
        <authorList>
            <person name="Klenk H.-P."/>
        </authorList>
    </citation>
    <scope>NUCLEOTIDE SEQUENCE [LARGE SCALE GENOMIC DNA]</scope>
    <source>
        <strain evidence="2 3">DSM 44442</strain>
    </source>
</reference>
<dbReference type="Proteomes" id="UP000572051">
    <property type="component" value="Unassembled WGS sequence"/>
</dbReference>
<organism evidence="2 3">
    <name type="scientific">Nocardiopsis aegyptia</name>
    <dbReference type="NCBI Taxonomy" id="220378"/>
    <lineage>
        <taxon>Bacteria</taxon>
        <taxon>Bacillati</taxon>
        <taxon>Actinomycetota</taxon>
        <taxon>Actinomycetes</taxon>
        <taxon>Streptosporangiales</taxon>
        <taxon>Nocardiopsidaceae</taxon>
        <taxon>Nocardiopsis</taxon>
    </lineage>
</organism>
<dbReference type="SUPFAM" id="SSF52540">
    <property type="entry name" value="P-loop containing nucleoside triphosphate hydrolases"/>
    <property type="match status" value="1"/>
</dbReference>
<proteinExistence type="predicted"/>
<feature type="domain" description="ORC1/DEAH AAA+ ATPase" evidence="1">
    <location>
        <begin position="85"/>
        <end position="244"/>
    </location>
</feature>
<accession>A0A7Z0EQE7</accession>
<dbReference type="InterPro" id="IPR027417">
    <property type="entry name" value="P-loop_NTPase"/>
</dbReference>
<dbReference type="Gene3D" id="3.40.50.300">
    <property type="entry name" value="P-loop containing nucleotide triphosphate hydrolases"/>
    <property type="match status" value="1"/>
</dbReference>
<keyword evidence="3" id="KW-1185">Reference proteome</keyword>
<dbReference type="InterPro" id="IPR049945">
    <property type="entry name" value="AAA_22"/>
</dbReference>
<gene>
    <name evidence="2" type="ORF">HNR10_003261</name>
</gene>
<evidence type="ECO:0000259" key="1">
    <source>
        <dbReference type="Pfam" id="PF13401"/>
    </source>
</evidence>
<sequence>MTEELDYLGLLRNHRGSVLSSIEANFWFGLTCKRTVGVAMSSGNVEPSMANIFEERAEYLSKVELAEWTAETKGDRSILPKLKGPGAKLLIGPRGCGKSTLLRRAYFELQEEGAHLSVYVNYSKSLALEPLFHKSANALQLFRQWVLLKIAIGVENSLLECGRRVPTSLSSLTQGAKSFIKHLEAGETVEMPDEYTTPTELLQALESWTQSSGLKRCVLLLDDAAHAFSPEQQREFFEIFRELRSRKISAKAAVYPGITSYSPNFHVGHEAELVESWFRPDEEDYLDVMREIVKRRIPESHLERLKGREELIDYLALASFGLPRGFLVMLSQLLGVEEDDNHNPTRKMADNAISNHASSVRHIFATLADKLPRYKNFVEYGKKLEAGSVRHLQAFNSGRQGRSKATVIAFPGPIDPKLSRMISMLEYAGIIRVAGTVSRGVKGVFHRYTIHYAILIEGNALSLGRAFSVSDINSTLASRDAHAFSRLQPRNVLGDNYTEECTLDLLPCTNCGAPRLSEDAQFCMKCGRKLLTASVYEELLKSPIENLPLTTNKLQGLKKNTSIRTVNDILLDEENSQIRGVPHIGPVWAARIRRYAEEFVSV</sequence>
<dbReference type="EMBL" id="JACCFS010000001">
    <property type="protein sequence ID" value="NYJ35380.1"/>
    <property type="molecule type" value="Genomic_DNA"/>
</dbReference>
<dbReference type="Pfam" id="PF13401">
    <property type="entry name" value="AAA_22"/>
    <property type="match status" value="1"/>
</dbReference>
<name>A0A7Z0EQE7_9ACTN</name>
<protein>
    <submittedName>
        <fullName evidence="2">ABC-type arginine transport system ATPase subunit</fullName>
    </submittedName>
</protein>
<evidence type="ECO:0000313" key="2">
    <source>
        <dbReference type="EMBL" id="NYJ35380.1"/>
    </source>
</evidence>